<feature type="compositionally biased region" description="Polar residues" evidence="6">
    <location>
        <begin position="630"/>
        <end position="651"/>
    </location>
</feature>
<evidence type="ECO:0000313" key="7">
    <source>
        <dbReference type="EMBL" id="KJP88930.1"/>
    </source>
</evidence>
<keyword evidence="3" id="KW-0853">WD repeat</keyword>
<keyword evidence="4" id="KW-0677">Repeat</keyword>
<gene>
    <name evidence="7" type="ORF">AK88_01424</name>
</gene>
<feature type="compositionally biased region" description="Basic and acidic residues" evidence="6">
    <location>
        <begin position="895"/>
        <end position="918"/>
    </location>
</feature>
<reference evidence="7 8" key="1">
    <citation type="submission" date="2014-03" db="EMBL/GenBank/DDBJ databases">
        <title>The Genome Sequence of Plasmodium fragile nilgiri.</title>
        <authorList>
            <consortium name="The Broad Institute Genomics Platform"/>
            <consortium name="The Broad Institute Genome Sequencing Center for Infectious Disease"/>
            <person name="Neafsey D."/>
            <person name="Duraisingh M."/>
            <person name="Young S.K."/>
            <person name="Zeng Q."/>
            <person name="Gargeya S."/>
            <person name="Abouelleil A."/>
            <person name="Alvarado L."/>
            <person name="Chapman S.B."/>
            <person name="Gainer-Dewar J."/>
            <person name="Goldberg J."/>
            <person name="Griggs A."/>
            <person name="Gujja S."/>
            <person name="Hansen M."/>
            <person name="Howarth C."/>
            <person name="Imamovic A."/>
            <person name="Larimer J."/>
            <person name="Pearson M."/>
            <person name="Poon T.W."/>
            <person name="Priest M."/>
            <person name="Roberts A."/>
            <person name="Saif S."/>
            <person name="Shea T."/>
            <person name="Sykes S."/>
            <person name="Wortman J."/>
            <person name="Nusbaum C."/>
            <person name="Birren B."/>
        </authorList>
    </citation>
    <scope>NUCLEOTIDE SEQUENCE [LARGE SCALE GENOMIC DNA]</scope>
    <source>
        <strain evidence="8">nilgiri</strain>
    </source>
</reference>
<proteinExistence type="predicted"/>
<evidence type="ECO:0000313" key="8">
    <source>
        <dbReference type="Proteomes" id="UP000054561"/>
    </source>
</evidence>
<feature type="compositionally biased region" description="Basic and acidic residues" evidence="6">
    <location>
        <begin position="1655"/>
        <end position="1670"/>
    </location>
</feature>
<feature type="coiled-coil region" evidence="5">
    <location>
        <begin position="1290"/>
        <end position="1317"/>
    </location>
</feature>
<dbReference type="PANTHER" id="PTHR15598">
    <property type="entry name" value="ENHANCER OF MRNA-DECAPPING PROTEIN 4"/>
    <property type="match status" value="1"/>
</dbReference>
<dbReference type="InterPro" id="IPR045152">
    <property type="entry name" value="EDC4-like"/>
</dbReference>
<feature type="region of interest" description="Disordered" evidence="6">
    <location>
        <begin position="876"/>
        <end position="938"/>
    </location>
</feature>
<dbReference type="InterPro" id="IPR036322">
    <property type="entry name" value="WD40_repeat_dom_sf"/>
</dbReference>
<dbReference type="PANTHER" id="PTHR15598:SF5">
    <property type="entry name" value="ENHANCER OF MRNA-DECAPPING PROTEIN 4"/>
    <property type="match status" value="1"/>
</dbReference>
<keyword evidence="5" id="KW-0175">Coiled coil</keyword>
<evidence type="ECO:0000256" key="3">
    <source>
        <dbReference type="ARBA" id="ARBA00022574"/>
    </source>
</evidence>
<accession>A0A0D9QPA2</accession>
<feature type="compositionally biased region" description="Basic and acidic residues" evidence="6">
    <location>
        <begin position="1622"/>
        <end position="1644"/>
    </location>
</feature>
<dbReference type="OMA" id="NNIAHYE"/>
<evidence type="ECO:0000256" key="6">
    <source>
        <dbReference type="SAM" id="MobiDB-lite"/>
    </source>
</evidence>
<dbReference type="EMBL" id="KQ001656">
    <property type="protein sequence ID" value="KJP88930.1"/>
    <property type="molecule type" value="Genomic_DNA"/>
</dbReference>
<protein>
    <submittedName>
        <fullName evidence="7">Uncharacterized protein</fullName>
    </submittedName>
</protein>
<dbReference type="GO" id="GO:0000932">
    <property type="term" value="C:P-body"/>
    <property type="evidence" value="ECO:0007669"/>
    <property type="project" value="TreeGrafter"/>
</dbReference>
<evidence type="ECO:0000256" key="1">
    <source>
        <dbReference type="ARBA" id="ARBA00004496"/>
    </source>
</evidence>
<evidence type="ECO:0000256" key="4">
    <source>
        <dbReference type="ARBA" id="ARBA00022737"/>
    </source>
</evidence>
<dbReference type="SUPFAM" id="SSF50978">
    <property type="entry name" value="WD40 repeat-like"/>
    <property type="match status" value="1"/>
</dbReference>
<keyword evidence="2" id="KW-0963">Cytoplasm</keyword>
<dbReference type="VEuPathDB" id="PlasmoDB:AK88_01424"/>
<dbReference type="OrthoDB" id="340226at2759"/>
<dbReference type="GO" id="GO:0031087">
    <property type="term" value="P:deadenylation-independent decapping of nuclear-transcribed mRNA"/>
    <property type="evidence" value="ECO:0007669"/>
    <property type="project" value="InterPro"/>
</dbReference>
<sequence>MKAQEINGQIIAQGNYTRRAFQTNNIKIKTKSIVSAIENLQPKNPNLLTLNENLISKIRSDGLEIIKKEGEILDVNSRNVCYALKNGKFRLINQNGVNTTRIKLPYDNEVVYVSFNKENGNLLLLLDNKGHLYIYSINEYKVELILCLNFPPYQKKSSSWSSLSSSNSVGVENTLKSGLPLKASWLPKSDNFFLTGHNNCLYIWNISLLINVMASKKRKDEMDVTDELVAGCAVTLLFEPIMRRYSYVGGKEAANRLGSEADKTSHADTEKTSHANTEKTILNTYCLSLNGKYLLALVNNHYAVIWQLQRNHQEIKFTLVGFSSLQKELKKIKAMLQTEGSRNGDATEMQHAVGVQPSEEYIPLDQHNRRGLDVDISSVHILNSFFQPSESGDGTNQSTYYLLVFHSSCCISVFPFNNKIDPSGEDTTERIDILGECSVQNIFVERDKVSIENMELFVDPSEFFVFFNISYRVGSAETSHVSYTSRSLIFILEIFNKKRLDFKIHPKFVHLPNNSILPLCSIRLINTNDCLKFSKVLNVSVSSSSLNIINLFMFCIIFNSCKKSVSVQSFSAPIPLLMGDVSGPTADGNTHEGEADTNAEKDTKQQGEPEKDAKREEVPTCNGGQGTGANNGVSPPSAQPSGAKVQPTNMKNENEESSNIQNNISHYEEFLNAIMSPGVGSQNASHAVTGRGDITGLAENTNVGYQNEGEVITLPNGSGNSVQHMSKDEMALFTSFKRGGVDTGITAQGEKTLGTSTPIRKASADVVGTPGGIINCTSDVNPRSDVACVSVTEMLKEIMGKGDEGEEYNPSNTAEEGAYAPKNQLMGHPEMEHLNGLTKEQHKGEQLEMARKVCEAGRDAAVLRGSPDGRLENAGSNFYVEDDTPPQNANPIGEMQRDEKLEQVEKLEEEKKDEEVESTKMLVPTTSRRSSRNEGHHSDDLFSFMEGGRSGAPQGQITPVGVDIPRSLHAEAHIAINEQEEKKTVEHNSNIDIIMSTHEDALRRFMECEDGGEPSEMDHPEKSNEESIPLVDTQHSVNEGEVAEQQVPLEEDIEQSEFYNKKEKEGGMKKENNLNSFLHKLGFFKSSPSTCGETAGEEEAVKAHCVKAPIIKISSTNEGGLLNERKEQTEKEKQVEVSSHKGRKDKSDECSEVCDMRGREHLVWNSTEGGIAMLDNKIKLVKKKEESEIIGLNECSNKEGEEGVKVNAALVNSTPWNCTEEGQTGMTSDDLLKQMCREVCRKVSDKMADIIYKEITTSGMTSLKEEAFVLGQMKEGHLEGSVNSGGEKAYEEMATLVSNCEKRMNKMMEEINILKNGNKNMNGKILSIGTTVGKIYDTLKSGGGNSAGVNCASCASGHGMYNRGQKTNSYEGKVDKLISEMSTFKKAMYSETNRLSDTLSSMAEDLKGAFTKCLKGNNEELKRWALQDVKHGRKDEEGGGHKMGTTTENGADYDVATGQAGKKNTPSFNKDMADFFNSAHQNAVKKIMPSVISSEIQIQFAKSVIPGMKEAYNTGFHSMKESLNSLLNENRQWLSKELHAVEKAVMCEKAGGGKSEDTLISISNKMEELQNEMKLFSFNMYKQISYLRDDINEIGKSRVMELADGGEVDHAMLREDGEEEEVRSPAEEEMDPRADQNGENHYLNDCRSYYPSGQRSDKRSDKRSGRRNELQNDGGDPSGARQYPHPSQRSIVVDEGQNKSSSSIVELKQEEEYCAKPRNDTSDILIKGRINHLLSERELNQAFTLALSVDIERNTNAHWLLQLCHRFNVKHLFSENLSLTQPVLLGVSKILCESLVKTSNLTLEEADFRMKWVQECLQELDVNHSDLVKTNSYMFVKNMVNNISAFNYLVGKEIGKLNDSVVNLANIDLNKRILLNEDPQLRDKKMSSTSGAEETESLASRNLYLGSPQKYYLHNKNMLVALQERLMVVRRLLKSIIVSLGTNDDAPMCSK</sequence>
<dbReference type="GeneID" id="24266738"/>
<evidence type="ECO:0000256" key="2">
    <source>
        <dbReference type="ARBA" id="ARBA00022490"/>
    </source>
</evidence>
<keyword evidence="8" id="KW-1185">Reference proteome</keyword>
<organism evidence="7 8">
    <name type="scientific">Plasmodium fragile</name>
    <dbReference type="NCBI Taxonomy" id="5857"/>
    <lineage>
        <taxon>Eukaryota</taxon>
        <taxon>Sar</taxon>
        <taxon>Alveolata</taxon>
        <taxon>Apicomplexa</taxon>
        <taxon>Aconoidasida</taxon>
        <taxon>Haemosporida</taxon>
        <taxon>Plasmodiidae</taxon>
        <taxon>Plasmodium</taxon>
        <taxon>Plasmodium (Plasmodium)</taxon>
    </lineage>
</organism>
<evidence type="ECO:0000256" key="5">
    <source>
        <dbReference type="SAM" id="Coils"/>
    </source>
</evidence>
<feature type="compositionally biased region" description="Basic and acidic residues" evidence="6">
    <location>
        <begin position="1123"/>
        <end position="1145"/>
    </location>
</feature>
<feature type="region of interest" description="Disordered" evidence="6">
    <location>
        <begin position="1607"/>
        <end position="1702"/>
    </location>
</feature>
<comment type="subcellular location">
    <subcellularLocation>
        <location evidence="1">Cytoplasm</location>
    </subcellularLocation>
</comment>
<dbReference type="RefSeq" id="XP_012334482.1">
    <property type="nucleotide sequence ID" value="XM_012479059.1"/>
</dbReference>
<feature type="compositionally biased region" description="Basic and acidic residues" evidence="6">
    <location>
        <begin position="589"/>
        <end position="618"/>
    </location>
</feature>
<name>A0A0D9QPA2_PLAFR</name>
<feature type="region of interest" description="Disordered" evidence="6">
    <location>
        <begin position="1432"/>
        <end position="1452"/>
    </location>
</feature>
<dbReference type="Proteomes" id="UP000054561">
    <property type="component" value="Unassembled WGS sequence"/>
</dbReference>
<feature type="region of interest" description="Disordered" evidence="6">
    <location>
        <begin position="1118"/>
        <end position="1145"/>
    </location>
</feature>
<feature type="region of interest" description="Disordered" evidence="6">
    <location>
        <begin position="582"/>
        <end position="658"/>
    </location>
</feature>